<evidence type="ECO:0000259" key="7">
    <source>
        <dbReference type="PROSITE" id="PS50888"/>
    </source>
</evidence>
<feature type="region of interest" description="Disordered" evidence="6">
    <location>
        <begin position="316"/>
        <end position="345"/>
    </location>
</feature>
<comment type="subcellular location">
    <subcellularLocation>
        <location evidence="1">Nucleus</location>
    </subcellularLocation>
</comment>
<dbReference type="Gene3D" id="4.10.280.10">
    <property type="entry name" value="Helix-loop-helix DNA-binding domain"/>
    <property type="match status" value="1"/>
</dbReference>
<dbReference type="InterPro" id="IPR011598">
    <property type="entry name" value="bHLH_dom"/>
</dbReference>
<evidence type="ECO:0000256" key="1">
    <source>
        <dbReference type="ARBA" id="ARBA00004123"/>
    </source>
</evidence>
<accession>A0A8J5K0D5</accession>
<dbReference type="SMART" id="SM00511">
    <property type="entry name" value="ORANGE"/>
    <property type="match status" value="1"/>
</dbReference>
<dbReference type="Pfam" id="PF00010">
    <property type="entry name" value="HLH"/>
    <property type="match status" value="1"/>
</dbReference>
<dbReference type="SUPFAM" id="SSF47459">
    <property type="entry name" value="HLH, helix-loop-helix DNA-binding domain"/>
    <property type="match status" value="1"/>
</dbReference>
<evidence type="ECO:0000256" key="2">
    <source>
        <dbReference type="ARBA" id="ARBA00023015"/>
    </source>
</evidence>
<dbReference type="PANTHER" id="PTHR10985">
    <property type="entry name" value="BASIC HELIX-LOOP-HELIX TRANSCRIPTION FACTOR, HES-RELATED"/>
    <property type="match status" value="1"/>
</dbReference>
<evidence type="ECO:0000256" key="6">
    <source>
        <dbReference type="SAM" id="MobiDB-lite"/>
    </source>
</evidence>
<keyword evidence="2" id="KW-0805">Transcription regulation</keyword>
<evidence type="ECO:0000256" key="5">
    <source>
        <dbReference type="ARBA" id="ARBA00023242"/>
    </source>
</evidence>
<organism evidence="9 10">
    <name type="scientific">Homarus americanus</name>
    <name type="common">American lobster</name>
    <dbReference type="NCBI Taxonomy" id="6706"/>
    <lineage>
        <taxon>Eukaryota</taxon>
        <taxon>Metazoa</taxon>
        <taxon>Ecdysozoa</taxon>
        <taxon>Arthropoda</taxon>
        <taxon>Crustacea</taxon>
        <taxon>Multicrustacea</taxon>
        <taxon>Malacostraca</taxon>
        <taxon>Eumalacostraca</taxon>
        <taxon>Eucarida</taxon>
        <taxon>Decapoda</taxon>
        <taxon>Pleocyemata</taxon>
        <taxon>Astacidea</taxon>
        <taxon>Nephropoidea</taxon>
        <taxon>Nephropidae</taxon>
        <taxon>Homarus</taxon>
    </lineage>
</organism>
<evidence type="ECO:0000259" key="8">
    <source>
        <dbReference type="PROSITE" id="PS51054"/>
    </source>
</evidence>
<dbReference type="PROSITE" id="PS51054">
    <property type="entry name" value="ORANGE"/>
    <property type="match status" value="1"/>
</dbReference>
<evidence type="ECO:0000256" key="4">
    <source>
        <dbReference type="ARBA" id="ARBA00023163"/>
    </source>
</evidence>
<feature type="compositionally biased region" description="Polar residues" evidence="6">
    <location>
        <begin position="192"/>
        <end position="202"/>
    </location>
</feature>
<keyword evidence="3" id="KW-0238">DNA-binding</keyword>
<dbReference type="AlphaFoldDB" id="A0A8J5K0D5"/>
<protein>
    <submittedName>
        <fullName evidence="9">Deadpan-like 6</fullName>
    </submittedName>
</protein>
<evidence type="ECO:0000256" key="3">
    <source>
        <dbReference type="ARBA" id="ARBA00023125"/>
    </source>
</evidence>
<feature type="domain" description="Orange" evidence="8">
    <location>
        <begin position="134"/>
        <end position="167"/>
    </location>
</feature>
<dbReference type="CDD" id="cd11410">
    <property type="entry name" value="bHLH_O_HES"/>
    <property type="match status" value="1"/>
</dbReference>
<keyword evidence="4" id="KW-0804">Transcription</keyword>
<keyword evidence="10" id="KW-1185">Reference proteome</keyword>
<feature type="region of interest" description="Disordered" evidence="6">
    <location>
        <begin position="231"/>
        <end position="302"/>
    </location>
</feature>
<dbReference type="PROSITE" id="PS50888">
    <property type="entry name" value="BHLH"/>
    <property type="match status" value="1"/>
</dbReference>
<feature type="compositionally biased region" description="Low complexity" evidence="6">
    <location>
        <begin position="239"/>
        <end position="258"/>
    </location>
</feature>
<evidence type="ECO:0000313" key="9">
    <source>
        <dbReference type="EMBL" id="KAG7167322.1"/>
    </source>
</evidence>
<keyword evidence="5" id="KW-0539">Nucleus</keyword>
<reference evidence="9" key="1">
    <citation type="journal article" date="2021" name="Sci. Adv.">
        <title>The American lobster genome reveals insights on longevity, neural, and immune adaptations.</title>
        <authorList>
            <person name="Polinski J.M."/>
            <person name="Zimin A.V."/>
            <person name="Clark K.F."/>
            <person name="Kohn A.B."/>
            <person name="Sadowski N."/>
            <person name="Timp W."/>
            <person name="Ptitsyn A."/>
            <person name="Khanna P."/>
            <person name="Romanova D.Y."/>
            <person name="Williams P."/>
            <person name="Greenwood S.J."/>
            <person name="Moroz L.L."/>
            <person name="Walt D.R."/>
            <person name="Bodnar A.G."/>
        </authorList>
    </citation>
    <scope>NUCLEOTIDE SEQUENCE</scope>
    <source>
        <strain evidence="9">GMGI-L3</strain>
    </source>
</reference>
<dbReference type="GO" id="GO:0006355">
    <property type="term" value="P:regulation of DNA-templated transcription"/>
    <property type="evidence" value="ECO:0007669"/>
    <property type="project" value="InterPro"/>
</dbReference>
<dbReference type="GO" id="GO:1990837">
    <property type="term" value="F:sequence-specific double-stranded DNA binding"/>
    <property type="evidence" value="ECO:0007669"/>
    <property type="project" value="UniProtKB-ARBA"/>
</dbReference>
<name>A0A8J5K0D5_HOMAM</name>
<dbReference type="InterPro" id="IPR050370">
    <property type="entry name" value="HES_HEY"/>
</dbReference>
<feature type="compositionally biased region" description="Polar residues" evidence="6">
    <location>
        <begin position="320"/>
        <end position="340"/>
    </location>
</feature>
<sequence length="403" mass="43717">MTAPWVNIVCEYQLTSRGHVCRTCRPDRAGRADQTVPDVQTRPRHATGAADVCLDYTHGLSNKPLMERRRRERINHCLNELKNLVLTAQRKDPTRYSKLEKADILEMTVRHVQALHRQDTSTSRHQSTDSTAKYRAGFTQCAAEVSRFLAGLNGLPPDLHARVLSHLSSTTTPEPANIKSEAEMDEVPVSKGSPQQQEAPQGSLTGVPLVQARLPSGQLALVLPSWTAISSGNSSPTNAASPEAAGAPSSPESARGSPQAAPDAPEDLASPETCTSSDHLVSSHLESSFGHSSSPEATVGHQPAPQVVPLDLATPHRRTAPQTVSRQRSFTVSVSLTRSPPTLKPKAAVLPRPVVTPAVQRPTQCVLPAPAAPSQCHGLREGRHAPYPVHRHHHHQHPHWRPW</sequence>
<dbReference type="InterPro" id="IPR003650">
    <property type="entry name" value="Orange_dom"/>
</dbReference>
<dbReference type="Pfam" id="PF07527">
    <property type="entry name" value="Hairy_orange"/>
    <property type="match status" value="1"/>
</dbReference>
<dbReference type="SUPFAM" id="SSF158457">
    <property type="entry name" value="Orange domain-like"/>
    <property type="match status" value="1"/>
</dbReference>
<dbReference type="FunFam" id="4.10.280.10:FF:000009">
    <property type="entry name" value="Transcription factor HES-1"/>
    <property type="match status" value="1"/>
</dbReference>
<feature type="compositionally biased region" description="Low complexity" evidence="6">
    <location>
        <begin position="282"/>
        <end position="294"/>
    </location>
</feature>
<evidence type="ECO:0000313" key="10">
    <source>
        <dbReference type="Proteomes" id="UP000747542"/>
    </source>
</evidence>
<dbReference type="EMBL" id="JAHLQT010021714">
    <property type="protein sequence ID" value="KAG7167322.1"/>
    <property type="molecule type" value="Genomic_DNA"/>
</dbReference>
<feature type="domain" description="BHLH" evidence="7">
    <location>
        <begin position="58"/>
        <end position="115"/>
    </location>
</feature>
<feature type="region of interest" description="Disordered" evidence="6">
    <location>
        <begin position="168"/>
        <end position="202"/>
    </location>
</feature>
<dbReference type="Proteomes" id="UP000747542">
    <property type="component" value="Unassembled WGS sequence"/>
</dbReference>
<dbReference type="SMART" id="SM00353">
    <property type="entry name" value="HLH"/>
    <property type="match status" value="1"/>
</dbReference>
<comment type="caution">
    <text evidence="9">The sequence shown here is derived from an EMBL/GenBank/DDBJ whole genome shotgun (WGS) entry which is preliminary data.</text>
</comment>
<dbReference type="InterPro" id="IPR036638">
    <property type="entry name" value="HLH_DNA-bd_sf"/>
</dbReference>
<gene>
    <name evidence="9" type="primary">dpn-L6</name>
    <name evidence="9" type="ORF">Hamer_G022789</name>
</gene>
<dbReference type="GO" id="GO:0046983">
    <property type="term" value="F:protein dimerization activity"/>
    <property type="evidence" value="ECO:0007669"/>
    <property type="project" value="InterPro"/>
</dbReference>
<dbReference type="GO" id="GO:0005634">
    <property type="term" value="C:nucleus"/>
    <property type="evidence" value="ECO:0007669"/>
    <property type="project" value="UniProtKB-SubCell"/>
</dbReference>
<dbReference type="Gene3D" id="6.10.250.980">
    <property type="match status" value="1"/>
</dbReference>
<proteinExistence type="predicted"/>